<dbReference type="AlphaFoldDB" id="A0A2J9KPT5"/>
<keyword evidence="4" id="KW-0378">Hydrolase</keyword>
<gene>
    <name evidence="4" type="primary">relE</name>
    <name evidence="3" type="ORF">HHJ74_08075</name>
    <name evidence="4" type="ORF">NCTC11819_00310</name>
</gene>
<dbReference type="NCBIfam" id="TIGR02385">
    <property type="entry name" value="RelE_StbE"/>
    <property type="match status" value="1"/>
</dbReference>
<comment type="similarity">
    <text evidence="1">Belongs to the RelE toxin family.</text>
</comment>
<dbReference type="SUPFAM" id="SSF143011">
    <property type="entry name" value="RelE-like"/>
    <property type="match status" value="1"/>
</dbReference>
<reference evidence="4 5" key="1">
    <citation type="submission" date="2018-06" db="EMBL/GenBank/DDBJ databases">
        <authorList>
            <consortium name="Pathogen Informatics"/>
            <person name="Doyle S."/>
        </authorList>
    </citation>
    <scope>NUCLEOTIDE SEQUENCE [LARGE SCALE GENOMIC DNA]</scope>
    <source>
        <strain evidence="4 5">NCTC11819</strain>
    </source>
</reference>
<name>A0A2J9KPT5_9ACTO</name>
<evidence type="ECO:0000313" key="3">
    <source>
        <dbReference type="EMBL" id="NMW93646.1"/>
    </source>
</evidence>
<dbReference type="EMBL" id="UGGQ01000006">
    <property type="protein sequence ID" value="STO15768.1"/>
    <property type="molecule type" value="Genomic_DNA"/>
</dbReference>
<evidence type="ECO:0000256" key="2">
    <source>
        <dbReference type="ARBA" id="ARBA00022649"/>
    </source>
</evidence>
<dbReference type="PANTHER" id="PTHR35601">
    <property type="entry name" value="TOXIN RELE"/>
    <property type="match status" value="1"/>
</dbReference>
<organism evidence="4 5">
    <name type="scientific">Mobiluncus mulieris</name>
    <dbReference type="NCBI Taxonomy" id="2052"/>
    <lineage>
        <taxon>Bacteria</taxon>
        <taxon>Bacillati</taxon>
        <taxon>Actinomycetota</taxon>
        <taxon>Actinomycetes</taxon>
        <taxon>Actinomycetales</taxon>
        <taxon>Actinomycetaceae</taxon>
        <taxon>Mobiluncus</taxon>
    </lineage>
</organism>
<protein>
    <submittedName>
        <fullName evidence="3">Type II toxin-antitoxin system RelE/ParE family toxin</fullName>
    </submittedName>
    <submittedName>
        <fullName evidence="4">mRNA interferase RelE</fullName>
        <ecNumber evidence="4">3.1.-.-</ecNumber>
    </submittedName>
</protein>
<dbReference type="Proteomes" id="UP000255284">
    <property type="component" value="Unassembled WGS sequence"/>
</dbReference>
<evidence type="ECO:0000313" key="4">
    <source>
        <dbReference type="EMBL" id="STO15768.1"/>
    </source>
</evidence>
<dbReference type="EMBL" id="JABCUV010000009">
    <property type="protein sequence ID" value="NMW93646.1"/>
    <property type="molecule type" value="Genomic_DNA"/>
</dbReference>
<dbReference type="PANTHER" id="PTHR35601:SF1">
    <property type="entry name" value="TOXIN RELE"/>
    <property type="match status" value="1"/>
</dbReference>
<dbReference type="EC" id="3.1.-.-" evidence="4"/>
<comment type="caution">
    <text evidence="4">The sequence shown here is derived from an EMBL/GenBank/DDBJ whole genome shotgun (WGS) entry which is preliminary data.</text>
</comment>
<evidence type="ECO:0000313" key="6">
    <source>
        <dbReference type="Proteomes" id="UP000582487"/>
    </source>
</evidence>
<dbReference type="OrthoDB" id="5326046at2"/>
<proteinExistence type="inferred from homology"/>
<sequence>MAWRIDFTKRAAKELRKLKKTDPQAGEKIILELEAITRLSNPRSRGKAMTGNYSGYWRYRVGDYRVICDIVDERLLILAVDLGHRREIYK</sequence>
<dbReference type="Pfam" id="PF05016">
    <property type="entry name" value="ParE_toxin"/>
    <property type="match status" value="1"/>
</dbReference>
<dbReference type="GeneID" id="61167430"/>
<dbReference type="RefSeq" id="WP_004012919.1">
    <property type="nucleotide sequence ID" value="NZ_CAMPNB010000006.1"/>
</dbReference>
<evidence type="ECO:0000313" key="5">
    <source>
        <dbReference type="Proteomes" id="UP000255284"/>
    </source>
</evidence>
<dbReference type="Gene3D" id="3.30.2310.20">
    <property type="entry name" value="RelE-like"/>
    <property type="match status" value="1"/>
</dbReference>
<dbReference type="GO" id="GO:0016787">
    <property type="term" value="F:hydrolase activity"/>
    <property type="evidence" value="ECO:0007669"/>
    <property type="project" value="UniProtKB-KW"/>
</dbReference>
<reference evidence="3 6" key="2">
    <citation type="submission" date="2020-04" db="EMBL/GenBank/DDBJ databases">
        <title>Antimicrobial susceptibility and clonality of vaginal-derived multi-drug resistant Mobiluncus isolates in China.</title>
        <authorList>
            <person name="Zhang X."/>
        </authorList>
    </citation>
    <scope>NUCLEOTIDE SEQUENCE [LARGE SCALE GENOMIC DNA]</scope>
    <source>
        <strain evidence="3 6">7</strain>
    </source>
</reference>
<accession>A0A2J9KPT5</accession>
<keyword evidence="2" id="KW-1277">Toxin-antitoxin system</keyword>
<dbReference type="InterPro" id="IPR007712">
    <property type="entry name" value="RelE/ParE_toxin"/>
</dbReference>
<dbReference type="Proteomes" id="UP000582487">
    <property type="component" value="Unassembled WGS sequence"/>
</dbReference>
<dbReference type="InterPro" id="IPR035093">
    <property type="entry name" value="RelE/ParE_toxin_dom_sf"/>
</dbReference>
<evidence type="ECO:0000256" key="1">
    <source>
        <dbReference type="ARBA" id="ARBA00006226"/>
    </source>
</evidence>